<reference evidence="2 3" key="2">
    <citation type="journal article" date="2012" name="PLoS Pathog.">
        <title>Diverse lifestyles and strategies of plant pathogenesis encoded in the genomes of eighteen Dothideomycetes fungi.</title>
        <authorList>
            <person name="Ohm R.A."/>
            <person name="Feau N."/>
            <person name="Henrissat B."/>
            <person name="Schoch C.L."/>
            <person name="Horwitz B.A."/>
            <person name="Barry K.W."/>
            <person name="Condon B.J."/>
            <person name="Copeland A.C."/>
            <person name="Dhillon B."/>
            <person name="Glaser F."/>
            <person name="Hesse C.N."/>
            <person name="Kosti I."/>
            <person name="LaButti K."/>
            <person name="Lindquist E.A."/>
            <person name="Lucas S."/>
            <person name="Salamov A.A."/>
            <person name="Bradshaw R.E."/>
            <person name="Ciuffetti L."/>
            <person name="Hamelin R.C."/>
            <person name="Kema G.H.J."/>
            <person name="Lawrence C."/>
            <person name="Scott J.A."/>
            <person name="Spatafora J.W."/>
            <person name="Turgeon B.G."/>
            <person name="de Wit P.J.G.M."/>
            <person name="Zhong S."/>
            <person name="Goodwin S.B."/>
            <person name="Grigoriev I.V."/>
        </authorList>
    </citation>
    <scope>NUCLEOTIDE SEQUENCE [LARGE SCALE GENOMIC DNA]</scope>
    <source>
        <strain evidence="3">NZE10 / CBS 128990</strain>
    </source>
</reference>
<protein>
    <submittedName>
        <fullName evidence="2">Uncharacterized protein</fullName>
    </submittedName>
</protein>
<organism evidence="2 3">
    <name type="scientific">Dothistroma septosporum (strain NZE10 / CBS 128990)</name>
    <name type="common">Red band needle blight fungus</name>
    <name type="synonym">Mycosphaerella pini</name>
    <dbReference type="NCBI Taxonomy" id="675120"/>
    <lineage>
        <taxon>Eukaryota</taxon>
        <taxon>Fungi</taxon>
        <taxon>Dikarya</taxon>
        <taxon>Ascomycota</taxon>
        <taxon>Pezizomycotina</taxon>
        <taxon>Dothideomycetes</taxon>
        <taxon>Dothideomycetidae</taxon>
        <taxon>Mycosphaerellales</taxon>
        <taxon>Mycosphaerellaceae</taxon>
        <taxon>Dothistroma</taxon>
    </lineage>
</organism>
<dbReference type="OrthoDB" id="10335941at2759"/>
<feature type="signal peptide" evidence="1">
    <location>
        <begin position="1"/>
        <end position="26"/>
    </location>
</feature>
<evidence type="ECO:0000256" key="1">
    <source>
        <dbReference type="SAM" id="SignalP"/>
    </source>
</evidence>
<sequence>MVYLVRTLTILAILLAVLLAPQLASEAYSDASVFSPEPHVCREKVLDYHLILDVPSSRRGNLDALRVDRNGHWMGAIHAQPSDTVQLRGPNGLRNATVTANTPQKFVYRETAGPLQRIEHTLSFDLFTAHTGQQTLVKYKREWRGNVLILLLRQIPSLKGFVGEGLPSSRPGGVDGLKDAISKASGR</sequence>
<dbReference type="OMA" id="GHWMGAI"/>
<proteinExistence type="predicted"/>
<keyword evidence="3" id="KW-1185">Reference proteome</keyword>
<keyword evidence="1" id="KW-0732">Signal</keyword>
<dbReference type="Proteomes" id="UP000016933">
    <property type="component" value="Unassembled WGS sequence"/>
</dbReference>
<gene>
    <name evidence="2" type="ORF">DOTSEDRAFT_24230</name>
</gene>
<dbReference type="AlphaFoldDB" id="N1PMI9"/>
<name>N1PMI9_DOTSN</name>
<dbReference type="EMBL" id="KB446539">
    <property type="protein sequence ID" value="EME44143.1"/>
    <property type="molecule type" value="Genomic_DNA"/>
</dbReference>
<feature type="chain" id="PRO_5004109467" evidence="1">
    <location>
        <begin position="27"/>
        <end position="187"/>
    </location>
</feature>
<accession>N1PMI9</accession>
<reference evidence="3" key="1">
    <citation type="journal article" date="2012" name="PLoS Genet.">
        <title>The genomes of the fungal plant pathogens Cladosporium fulvum and Dothistroma septosporum reveal adaptation to different hosts and lifestyles but also signatures of common ancestry.</title>
        <authorList>
            <person name="de Wit P.J.G.M."/>
            <person name="van der Burgt A."/>
            <person name="Oekmen B."/>
            <person name="Stergiopoulos I."/>
            <person name="Abd-Elsalam K.A."/>
            <person name="Aerts A.L."/>
            <person name="Bahkali A.H."/>
            <person name="Beenen H.G."/>
            <person name="Chettri P."/>
            <person name="Cox M.P."/>
            <person name="Datema E."/>
            <person name="de Vries R.P."/>
            <person name="Dhillon B."/>
            <person name="Ganley A.R."/>
            <person name="Griffiths S.A."/>
            <person name="Guo Y."/>
            <person name="Hamelin R.C."/>
            <person name="Henrissat B."/>
            <person name="Kabir M.S."/>
            <person name="Jashni M.K."/>
            <person name="Kema G."/>
            <person name="Klaubauf S."/>
            <person name="Lapidus A."/>
            <person name="Levasseur A."/>
            <person name="Lindquist E."/>
            <person name="Mehrabi R."/>
            <person name="Ohm R.A."/>
            <person name="Owen T.J."/>
            <person name="Salamov A."/>
            <person name="Schwelm A."/>
            <person name="Schijlen E."/>
            <person name="Sun H."/>
            <person name="van den Burg H.A."/>
            <person name="van Ham R.C.H.J."/>
            <person name="Zhang S."/>
            <person name="Goodwin S.B."/>
            <person name="Grigoriev I.V."/>
            <person name="Collemare J."/>
            <person name="Bradshaw R.E."/>
        </authorList>
    </citation>
    <scope>NUCLEOTIDE SEQUENCE [LARGE SCALE GENOMIC DNA]</scope>
    <source>
        <strain evidence="3">NZE10 / CBS 128990</strain>
    </source>
</reference>
<dbReference type="HOGENOM" id="CLU_1447643_0_0_1"/>
<evidence type="ECO:0000313" key="3">
    <source>
        <dbReference type="Proteomes" id="UP000016933"/>
    </source>
</evidence>
<dbReference type="eggNOG" id="ENOG502R0RP">
    <property type="taxonomic scope" value="Eukaryota"/>
</dbReference>
<evidence type="ECO:0000313" key="2">
    <source>
        <dbReference type="EMBL" id="EME44143.1"/>
    </source>
</evidence>